<dbReference type="GO" id="GO:0006893">
    <property type="term" value="P:Golgi to plasma membrane transport"/>
    <property type="evidence" value="ECO:0007669"/>
    <property type="project" value="EnsemblFungi"/>
</dbReference>
<dbReference type="GO" id="GO:0005934">
    <property type="term" value="C:cellular bud tip"/>
    <property type="evidence" value="ECO:0007669"/>
    <property type="project" value="EnsemblFungi"/>
</dbReference>
<dbReference type="GO" id="GO:0048313">
    <property type="term" value="P:Golgi inheritance"/>
    <property type="evidence" value="ECO:0007669"/>
    <property type="project" value="EnsemblFungi"/>
</dbReference>
<dbReference type="GO" id="GO:0048309">
    <property type="term" value="P:endoplasmic reticulum inheritance"/>
    <property type="evidence" value="ECO:0007669"/>
    <property type="project" value="EnsemblFungi"/>
</dbReference>
<dbReference type="GO" id="GO:0006904">
    <property type="term" value="P:vesicle docking involved in exocytosis"/>
    <property type="evidence" value="ECO:0007669"/>
    <property type="project" value="InterPro"/>
</dbReference>
<evidence type="ECO:0000313" key="8">
    <source>
        <dbReference type="Proteomes" id="UP000000689"/>
    </source>
</evidence>
<dbReference type="GO" id="GO:0015031">
    <property type="term" value="P:protein transport"/>
    <property type="evidence" value="ECO:0007669"/>
    <property type="project" value="UniProtKB-KW"/>
</dbReference>
<dbReference type="InterPro" id="IPR048630">
    <property type="entry name" value="Sec8_M"/>
</dbReference>
<comment type="function">
    <text evidence="4">Component of the exocyst complex involved in the docking of exocytic vesicles with fusion sites on the plasma membrane.</text>
</comment>
<evidence type="ECO:0000256" key="3">
    <source>
        <dbReference type="ARBA" id="ARBA00022927"/>
    </source>
</evidence>
<dbReference type="GO" id="GO:0000145">
    <property type="term" value="C:exocyst"/>
    <property type="evidence" value="ECO:0007669"/>
    <property type="project" value="UniProtKB-UniRule"/>
</dbReference>
<keyword evidence="8" id="KW-1185">Reference proteome</keyword>
<comment type="similarity">
    <text evidence="4">Belongs to the SEC8 family.</text>
</comment>
<dbReference type="STRING" id="1071378.G0W4E4"/>
<gene>
    <name evidence="7" type="primary">NDAI0A05270</name>
    <name evidence="7" type="ordered locus">NDAI_0A05270</name>
</gene>
<accession>G0W4E4</accession>
<keyword evidence="1 4" id="KW-0813">Transport</keyword>
<dbReference type="Pfam" id="PF04048">
    <property type="entry name" value="Sec8_N"/>
    <property type="match status" value="1"/>
</dbReference>
<dbReference type="PANTHER" id="PTHR14146:SF0">
    <property type="entry name" value="EXOCYST COMPLEX COMPONENT 4"/>
    <property type="match status" value="1"/>
</dbReference>
<dbReference type="EMBL" id="HE580267">
    <property type="protein sequence ID" value="CCD22682.1"/>
    <property type="molecule type" value="Genomic_DNA"/>
</dbReference>
<evidence type="ECO:0000313" key="7">
    <source>
        <dbReference type="EMBL" id="CCD22682.1"/>
    </source>
</evidence>
<organism evidence="7 8">
    <name type="scientific">Naumovozyma dairenensis (strain ATCC 10597 / BCRC 20456 / CBS 421 / NBRC 0211 / NRRL Y-12639)</name>
    <name type="common">Saccharomyces dairenensis</name>
    <dbReference type="NCBI Taxonomy" id="1071378"/>
    <lineage>
        <taxon>Eukaryota</taxon>
        <taxon>Fungi</taxon>
        <taxon>Dikarya</taxon>
        <taxon>Ascomycota</taxon>
        <taxon>Saccharomycotina</taxon>
        <taxon>Saccharomycetes</taxon>
        <taxon>Saccharomycetales</taxon>
        <taxon>Saccharomycetaceae</taxon>
        <taxon>Naumovozyma</taxon>
    </lineage>
</organism>
<proteinExistence type="inferred from homology"/>
<reference evidence="7 8" key="1">
    <citation type="journal article" date="2011" name="Proc. Natl. Acad. Sci. U.S.A.">
        <title>Evolutionary erosion of yeast sex chromosomes by mating-type switching accidents.</title>
        <authorList>
            <person name="Gordon J.L."/>
            <person name="Armisen D."/>
            <person name="Proux-Wera E."/>
            <person name="Oheigeartaigh S.S."/>
            <person name="Byrne K.P."/>
            <person name="Wolfe K.H."/>
        </authorList>
    </citation>
    <scope>NUCLEOTIDE SEQUENCE [LARGE SCALE GENOMIC DNA]</scope>
    <source>
        <strain evidence="8">ATCC 10597 / BCRC 20456 / CBS 421 / NBRC 0211 / NRRL Y-12639</strain>
    </source>
</reference>
<evidence type="ECO:0000259" key="6">
    <source>
        <dbReference type="Pfam" id="PF20652"/>
    </source>
</evidence>
<dbReference type="RefSeq" id="XP_003667925.1">
    <property type="nucleotide sequence ID" value="XM_003667877.1"/>
</dbReference>
<dbReference type="GO" id="GO:0090522">
    <property type="term" value="P:vesicle tethering involved in exocytosis"/>
    <property type="evidence" value="ECO:0007669"/>
    <property type="project" value="UniProtKB-UniRule"/>
</dbReference>
<dbReference type="OMA" id="HMEVRCR"/>
<dbReference type="Proteomes" id="UP000000689">
    <property type="component" value="Chromosome 1"/>
</dbReference>
<evidence type="ECO:0000259" key="5">
    <source>
        <dbReference type="Pfam" id="PF04048"/>
    </source>
</evidence>
<protein>
    <recommendedName>
        <fullName evidence="4">Exocyst complex component Sec8</fullName>
    </recommendedName>
</protein>
<sequence>MDHLRPTKGRRRGLSINSITENQQHAMNSSIDNLQNDLSLIETQWNRILSEKTNPLELALAFLDDTSVGLGHRYKEFNQLKENIGNHLQEVVNEHSQVFNANVASYGKTVSSITETQENTSLVKKNFKLVNDNIIMQKGTLKELNEANMNYNNIINSLSFVEEVLQIPEIIEDHLRNDEYKDVQKLLERGFLLLNNHDLKNLKPLKPITQQLEMQEHVFFNNLIDEIHDIVYSKKNNHTDLDIDILKIVNINQNGFTSLESYLYNIANIDIVKHSSDINGKLIKFIKCIHKENGTTAATKKKKILASDDENEHETTNEKENITNNNVVLSTDRSQCSDYLRIFYLLSLIQDINKLPTACSILVDRARKEIHSIILKSTEKVRRTHPTLLKLAAGIPIDSNFGLSVNDLLSVIMRECFWNIFIKLLLAIQAHRAILESIKVLQPSTSMNLTYNINNIWNKLLDEVSTLLSRYLNNPSLLVTSNNYKNRLAPAVPKRKNELIFSLQNNIEDSTEAKNQAGELKALLKDIFPGFTVATNMDLETIYVKDESFEQEETLLPPSIFNLKFILEPFLLFSKASSNFISVNDDNINKNKINSTLITPMEFFENYMSKQFYPKIELTLNALFTMRVESNNPYALENIEENRNIFKAAADFQQLFYNILQAANTTNILRKKIMNAILDLLNKFYDYYAQLLSKLIGPTDIKVNRKIFNLWFNDEKLMNIERKILIDNDETVFVEESYELFKFIIEQFSKNGGGLTKEHIFNNITLETIIYFLNTIFWINSWLPGLKKVIDNTNNDDDKGESKKSDLGIDSIRNDWSFFETFNLNKSTTEEHLRILLDKEMGAKFDKAIDGFESLQLKLLSLLRFDIRARNIYQIGKLFQNIKLWNLSVGSTEVDQNITSLISELRMIENKLEQHLPANEKDRIFSGVDVTINNAFIIGAHSILVLNNNGVKKMLKNINVIQHTCRNIYSASSKMSMADSILYYTLCGADEKELFENIESGKLPFCSVSDLKTILRLQFSEELSKQAKRASTSSMKGSVKPLTKRYNDAMKKLDSLKK</sequence>
<dbReference type="KEGG" id="ndi:NDAI_0A05270"/>
<name>G0W4E4_NAUDC</name>
<feature type="domain" description="Exocyst complex component Sec8 middle helical bundle" evidence="6">
    <location>
        <begin position="337"/>
        <end position="571"/>
    </location>
</feature>
<dbReference type="GO" id="GO:0000131">
    <property type="term" value="C:incipient cellular bud site"/>
    <property type="evidence" value="ECO:0007669"/>
    <property type="project" value="EnsemblFungi"/>
</dbReference>
<dbReference type="GO" id="GO:0005935">
    <property type="term" value="C:cellular bud neck"/>
    <property type="evidence" value="ECO:0007669"/>
    <property type="project" value="EnsemblFungi"/>
</dbReference>
<dbReference type="GeneID" id="11495365"/>
<dbReference type="InterPro" id="IPR039682">
    <property type="entry name" value="Sec8/EXOC4"/>
</dbReference>
<dbReference type="OrthoDB" id="272977at2759"/>
<feature type="domain" description="Exocyst complex component Sec8 N-terminal" evidence="5">
    <location>
        <begin position="33"/>
        <end position="173"/>
    </location>
</feature>
<evidence type="ECO:0000256" key="4">
    <source>
        <dbReference type="RuleBase" id="RU367079"/>
    </source>
</evidence>
<evidence type="ECO:0000256" key="2">
    <source>
        <dbReference type="ARBA" id="ARBA00022483"/>
    </source>
</evidence>
<dbReference type="eggNOG" id="KOG3691">
    <property type="taxonomic scope" value="Eukaryota"/>
</dbReference>
<dbReference type="HOGENOM" id="CLU_004025_2_0_1"/>
<dbReference type="Pfam" id="PF20652">
    <property type="entry name" value="Sec8_C"/>
    <property type="match status" value="1"/>
</dbReference>
<dbReference type="AlphaFoldDB" id="G0W4E4"/>
<dbReference type="PANTHER" id="PTHR14146">
    <property type="entry name" value="EXOCYST COMPLEX COMPONENT 4"/>
    <property type="match status" value="1"/>
</dbReference>
<keyword evidence="2 4" id="KW-0268">Exocytosis</keyword>
<evidence type="ECO:0000256" key="1">
    <source>
        <dbReference type="ARBA" id="ARBA00022448"/>
    </source>
</evidence>
<dbReference type="GO" id="GO:0006612">
    <property type="term" value="P:protein targeting to membrane"/>
    <property type="evidence" value="ECO:0007669"/>
    <property type="project" value="UniProtKB-UniRule"/>
</dbReference>
<dbReference type="InterPro" id="IPR007191">
    <property type="entry name" value="Sec8_exocyst_N"/>
</dbReference>
<keyword evidence="3 4" id="KW-0653">Protein transport</keyword>